<dbReference type="WBParaSite" id="Gr19_v10_g16156.t1">
    <property type="protein sequence ID" value="Gr19_v10_g16156.t1"/>
    <property type="gene ID" value="Gr19_v10_g16156"/>
</dbReference>
<dbReference type="Proteomes" id="UP000887572">
    <property type="component" value="Unplaced"/>
</dbReference>
<sequence length="107" mass="12090">MDALLENDERCLQTMAAIQRLNSNTKNIFCTNPLDVSTALAPDILALSLLRKIHFDPLVLIDWVSSEPELSFVFLKQFSHRLANYNYMNCSNFVPATSKCQTPKVPS</sequence>
<proteinExistence type="predicted"/>
<organism evidence="1 2">
    <name type="scientific">Globodera rostochiensis</name>
    <name type="common">Golden nematode worm</name>
    <name type="synonym">Heterodera rostochiensis</name>
    <dbReference type="NCBI Taxonomy" id="31243"/>
    <lineage>
        <taxon>Eukaryota</taxon>
        <taxon>Metazoa</taxon>
        <taxon>Ecdysozoa</taxon>
        <taxon>Nematoda</taxon>
        <taxon>Chromadorea</taxon>
        <taxon>Rhabditida</taxon>
        <taxon>Tylenchina</taxon>
        <taxon>Tylenchomorpha</taxon>
        <taxon>Tylenchoidea</taxon>
        <taxon>Heteroderidae</taxon>
        <taxon>Heteroderinae</taxon>
        <taxon>Globodera</taxon>
    </lineage>
</organism>
<name>A0A914HDL5_GLORO</name>
<accession>A0A914HDL5</accession>
<protein>
    <submittedName>
        <fullName evidence="2">Uncharacterized protein</fullName>
    </submittedName>
</protein>
<keyword evidence="1" id="KW-1185">Reference proteome</keyword>
<reference evidence="2" key="1">
    <citation type="submission" date="2022-11" db="UniProtKB">
        <authorList>
            <consortium name="WormBaseParasite"/>
        </authorList>
    </citation>
    <scope>IDENTIFICATION</scope>
</reference>
<evidence type="ECO:0000313" key="1">
    <source>
        <dbReference type="Proteomes" id="UP000887572"/>
    </source>
</evidence>
<evidence type="ECO:0000313" key="2">
    <source>
        <dbReference type="WBParaSite" id="Gr19_v10_g16156.t1"/>
    </source>
</evidence>
<dbReference type="AlphaFoldDB" id="A0A914HDL5"/>